<evidence type="ECO:0000259" key="1">
    <source>
        <dbReference type="Pfam" id="PF20434"/>
    </source>
</evidence>
<feature type="domain" description="BD-FAE-like" evidence="1">
    <location>
        <begin position="280"/>
        <end position="367"/>
    </location>
</feature>
<dbReference type="NCBIfam" id="NF041556">
    <property type="entry name" value="tannase_B"/>
    <property type="match status" value="1"/>
</dbReference>
<proteinExistence type="predicted"/>
<dbReference type="Gene3D" id="3.40.50.1820">
    <property type="entry name" value="alpha/beta hydrolase"/>
    <property type="match status" value="1"/>
</dbReference>
<sequence length="635" mass="70049">MKFKRLIAVILIFSLMSLISVFIVPQETKAATTTLIAPKTSVTVKAVFSPQTVIVDGKKYTLESYNINGYNYYKLRDLAKILNNTKSQFYVEGNENQKEIKVFLKDSYIPDGSELKIGSDNSKLCKESTWKLIVNGLEVEADKYLIGGYHYFKLRDLGPVFGFSVTFDVNSGSTVLVTGRISLIFDEKNYSIKTMNIGDKAITYRAYENVIYVSNPVDAGYEIMNIYVPEEYYQGKTIGGYTAETAPIFLPNKVGGYMPAKPDSPGFKQDGSPNASLVALSKGYIVASPGARGRTLKDEKGLNTGKAPACIVDLKAAVRYLRLNDKIMPGSAERIISNGTSAGGAISALLGATGNNADYEPYLEEIGAAKVRDDIFAASCYCPITNLDNSDTAYEWQFNGVNEFNFAGRKGTLTEEQIKVSNQLKAMFPAYVNSLGLKKADGTPLTLDSNGNGTFKEYVKSFLIASAQKALDKGVDLSSIDALTIKDGKVVDIDFEKYIKYITRMKPTPAFDALDLSSWENSLFGTATVDSQHFTKFSRENSTKAGTLADAKTIKMMNPMYYIGTKGTTTAKYWRIRHGAMDRDTSFAIPVILATKLQNEGYDVDFEMPWGVGHGGDYDLEELFKWIEDTVKKAK</sequence>
<accession>A0A162MEN8</accession>
<dbReference type="STRING" id="520767.ATZ99_15310"/>
<dbReference type="EMBL" id="LOHZ01000033">
    <property type="protein sequence ID" value="KYO65495.1"/>
    <property type="molecule type" value="Genomic_DNA"/>
</dbReference>
<dbReference type="Proteomes" id="UP000075737">
    <property type="component" value="Unassembled WGS sequence"/>
</dbReference>
<dbReference type="AlphaFoldDB" id="A0A162MEN8"/>
<evidence type="ECO:0000313" key="2">
    <source>
        <dbReference type="EMBL" id="KYO65495.1"/>
    </source>
</evidence>
<name>A0A162MEN8_9FIRM</name>
<protein>
    <recommendedName>
        <fullName evidence="1">BD-FAE-like domain-containing protein</fullName>
    </recommendedName>
</protein>
<dbReference type="PATRIC" id="fig|520767.4.peg.1637"/>
<keyword evidence="3" id="KW-1185">Reference proteome</keyword>
<reference evidence="2 3" key="1">
    <citation type="submission" date="2015-12" db="EMBL/GenBank/DDBJ databases">
        <title>Draft genome of Thermovenabulum gondwanense isolated from a red thermophilic microbial mat colonisisng an outflow channel of a bore well.</title>
        <authorList>
            <person name="Patel B.K."/>
        </authorList>
    </citation>
    <scope>NUCLEOTIDE SEQUENCE [LARGE SCALE GENOMIC DNA]</scope>
    <source>
        <strain evidence="2 3">R270</strain>
    </source>
</reference>
<organism evidence="2 3">
    <name type="scientific">Thermovenabulum gondwanense</name>
    <dbReference type="NCBI Taxonomy" id="520767"/>
    <lineage>
        <taxon>Bacteria</taxon>
        <taxon>Bacillati</taxon>
        <taxon>Bacillota</taxon>
        <taxon>Clostridia</taxon>
        <taxon>Thermosediminibacterales</taxon>
        <taxon>Thermosediminibacteraceae</taxon>
        <taxon>Thermovenabulum</taxon>
    </lineage>
</organism>
<dbReference type="InterPro" id="IPR029058">
    <property type="entry name" value="AB_hydrolase_fold"/>
</dbReference>
<dbReference type="InterPro" id="IPR048124">
    <property type="entry name" value="Tannase_B"/>
</dbReference>
<gene>
    <name evidence="2" type="ORF">ATZ99_15310</name>
</gene>
<dbReference type="InterPro" id="IPR049492">
    <property type="entry name" value="BD-FAE-like_dom"/>
</dbReference>
<dbReference type="Pfam" id="PF20434">
    <property type="entry name" value="BD-FAE"/>
    <property type="match status" value="1"/>
</dbReference>
<dbReference type="SUPFAM" id="SSF53474">
    <property type="entry name" value="alpha/beta-Hydrolases"/>
    <property type="match status" value="1"/>
</dbReference>
<comment type="caution">
    <text evidence="2">The sequence shown here is derived from an EMBL/GenBank/DDBJ whole genome shotgun (WGS) entry which is preliminary data.</text>
</comment>
<evidence type="ECO:0000313" key="3">
    <source>
        <dbReference type="Proteomes" id="UP000075737"/>
    </source>
</evidence>